<keyword evidence="2" id="KW-1185">Reference proteome</keyword>
<name>A0ACD1ACW4_9FIRM</name>
<dbReference type="EMBL" id="CP042469">
    <property type="protein sequence ID" value="QOX64119.1"/>
    <property type="molecule type" value="Genomic_DNA"/>
</dbReference>
<reference evidence="1" key="1">
    <citation type="submission" date="2019-08" db="EMBL/GenBank/DDBJ databases">
        <title>Genome sequence of Clostridiales bacterium MT110.</title>
        <authorList>
            <person name="Cao J."/>
        </authorList>
    </citation>
    <scope>NUCLEOTIDE SEQUENCE</scope>
    <source>
        <strain evidence="1">MT110</strain>
    </source>
</reference>
<sequence length="530" mass="57640">MNSLIFLLVRSGKNTFLELMRKPAKLILWLVLVGLMIGLFVLTMYTQKSGGAYADLVWLKGALMLLLLIFAVIAVQKGLSNGDVIFDMNDVNLLFVSPVSSRKILMYGILRMAKMALLAGFFILFQSNSLSSNFGVGFWAVFLVLFAFVLAVSLLQIISLLIYSLANGKPKRKRKVRILTAIVFLPLAVSLVSALVRTGDPLLAAENTLKAPVASWTPVVGWAAEGVVSIISGNTGAGLMFFGLIIITGAFLILYIALSNPDYYEDVLVATETTFEKKRGLSEGQINTEAISGKKVKIVGMGIGGLGANTIFYKHWRESFRAGTLGFWGMSSILTVSGVILMSLFLRKAGGNGILVLLQTLMWLQIFLIGTGRGLKELYMHYIYLIPESSFRKILWSNFEIAFKVLAESIVIFLAAGLILRASFLMTLASAAVYVLFSFLLLGINYLSLRWTGADISGGLMILIYMIAVVLIMLPGLAAAIVIGTMVGGMGVLLGMAVLALWELAAGMGCFWLSKGVLHRCDMPVMKTVK</sequence>
<proteinExistence type="predicted"/>
<organism evidence="1 2">
    <name type="scientific">Anoxybacterium hadale</name>
    <dbReference type="NCBI Taxonomy" id="3408580"/>
    <lineage>
        <taxon>Bacteria</taxon>
        <taxon>Bacillati</taxon>
        <taxon>Bacillota</taxon>
        <taxon>Clostridia</taxon>
        <taxon>Peptostreptococcales</taxon>
        <taxon>Anaerovoracaceae</taxon>
        <taxon>Anoxybacterium</taxon>
    </lineage>
</organism>
<evidence type="ECO:0000313" key="1">
    <source>
        <dbReference type="EMBL" id="QOX64119.1"/>
    </source>
</evidence>
<evidence type="ECO:0000313" key="2">
    <source>
        <dbReference type="Proteomes" id="UP000594014"/>
    </source>
</evidence>
<gene>
    <name evidence="1" type="ORF">FRZ06_12615</name>
</gene>
<protein>
    <submittedName>
        <fullName evidence="1">Uncharacterized protein</fullName>
    </submittedName>
</protein>
<accession>A0ACD1ACW4</accession>
<dbReference type="Proteomes" id="UP000594014">
    <property type="component" value="Chromosome"/>
</dbReference>